<dbReference type="Pfam" id="PF01612">
    <property type="entry name" value="DNA_pol_A_exo1"/>
    <property type="match status" value="1"/>
</dbReference>
<evidence type="ECO:0000259" key="3">
    <source>
        <dbReference type="SMART" id="SM00482"/>
    </source>
</evidence>
<organism evidence="4">
    <name type="scientific">marine sediment metagenome</name>
    <dbReference type="NCBI Taxonomy" id="412755"/>
    <lineage>
        <taxon>unclassified sequences</taxon>
        <taxon>metagenomes</taxon>
        <taxon>ecological metagenomes</taxon>
    </lineage>
</organism>
<name>A0A0F9SH75_9ZZZZ</name>
<protein>
    <recommendedName>
        <fullName evidence="3">DNA-directed DNA polymerase family A palm domain-containing protein</fullName>
    </recommendedName>
</protein>
<feature type="region of interest" description="Disordered" evidence="2">
    <location>
        <begin position="506"/>
        <end position="529"/>
    </location>
</feature>
<dbReference type="SMART" id="SM00482">
    <property type="entry name" value="POLAc"/>
    <property type="match status" value="1"/>
</dbReference>
<dbReference type="GO" id="GO:0006261">
    <property type="term" value="P:DNA-templated DNA replication"/>
    <property type="evidence" value="ECO:0007669"/>
    <property type="project" value="InterPro"/>
</dbReference>
<dbReference type="Gene3D" id="3.30.70.370">
    <property type="match status" value="1"/>
</dbReference>
<feature type="domain" description="DNA-directed DNA polymerase family A palm" evidence="3">
    <location>
        <begin position="536"/>
        <end position="751"/>
    </location>
</feature>
<evidence type="ECO:0000256" key="1">
    <source>
        <dbReference type="ARBA" id="ARBA00022705"/>
    </source>
</evidence>
<dbReference type="Gene3D" id="1.20.1060.10">
    <property type="entry name" value="Taq DNA Polymerase, Chain T, domain 4"/>
    <property type="match status" value="1"/>
</dbReference>
<keyword evidence="1" id="KW-0235">DNA replication</keyword>
<evidence type="ECO:0000256" key="2">
    <source>
        <dbReference type="SAM" id="MobiDB-lite"/>
    </source>
</evidence>
<dbReference type="GO" id="GO:0006302">
    <property type="term" value="P:double-strand break repair"/>
    <property type="evidence" value="ECO:0007669"/>
    <property type="project" value="TreeGrafter"/>
</dbReference>
<sequence length="800" mass="91440">MLGLWVPARASGDNLVKVVKPVLAGHSAKVLPFREGQAYIPVPEGTNPVILGFGSKVLQFLQDRGMAPKGRSLTSMRGKIIEHNGARIMLTWDPGIIWKEDPTNKKATGYARLWEIQWDVALAMRLEKTGSLEVPGAEGTRYRDVEDFSTLIELIVRANTKYKRPIPVACDTETVGLDPYNPERWIVAITFTFRPGESWVRYFPKGLDEPMEPGADGLWEQIHWLLNSPKVSTVGANFKFDMGWMAEKWGMGCTNFKRDTILIGSLLDENRANSVNVHAKIFTEMGGYDDAFNAEFDKSQMDLVPRPRLITYAGGDSDAEYRIDRRLTPMLKLDPALANLYLRLVHPVSRVYEKIERQGLYIDEVYYRKLGVMAERYLRAKHRQLVKALPVKLRYKYMDDLSLTRPAIVKDFMFNKRFMGLKPKRFTPKSEQLLKQRKITEAEAEPATGKDHLKMFEKDLPWVMGLMDWRRAGKINDNYIIGFLKHLRADGRFHPTYFLGKEEWEGEEAGTNTGRTSARDPAVQTTPKHNPIWTPRLRRAFIAPPGHVILSADYDQGELKMTAEIADEPAMLRFYLEGGREADLHSYTGAMISGNTMEQFTALSKNERKSLRQKAKCFNFGLIYGMMAKGFVRYALDVFGVVFTLQEAEEAIEKFFAMYPGLRPWHDRQIAYAKTHGYVRNPLGRVRHLPLINAVDFWVSSKQERRAINSPVQGGLSDLTQLSIVVLHDRYEMVPCDNTHDNLKFYVPEEHVERDAARIVEVMENLPTKKLFNWQPRLKFTVGLEVGPNLAELKVMKLAA</sequence>
<dbReference type="InterPro" id="IPR002562">
    <property type="entry name" value="3'-5'_exonuclease_dom"/>
</dbReference>
<dbReference type="Gene3D" id="1.10.150.20">
    <property type="entry name" value="5' to 3' exonuclease, C-terminal subdomain"/>
    <property type="match status" value="1"/>
</dbReference>
<dbReference type="SUPFAM" id="SSF53098">
    <property type="entry name" value="Ribonuclease H-like"/>
    <property type="match status" value="1"/>
</dbReference>
<dbReference type="PANTHER" id="PTHR10133:SF27">
    <property type="entry name" value="DNA POLYMERASE NU"/>
    <property type="match status" value="1"/>
</dbReference>
<dbReference type="PRINTS" id="PR00868">
    <property type="entry name" value="DNAPOLI"/>
</dbReference>
<dbReference type="InterPro" id="IPR002298">
    <property type="entry name" value="DNA_polymerase_A"/>
</dbReference>
<dbReference type="Gene3D" id="3.30.420.10">
    <property type="entry name" value="Ribonuclease H-like superfamily/Ribonuclease H"/>
    <property type="match status" value="1"/>
</dbReference>
<dbReference type="GO" id="GO:0003677">
    <property type="term" value="F:DNA binding"/>
    <property type="evidence" value="ECO:0007669"/>
    <property type="project" value="InterPro"/>
</dbReference>
<dbReference type="InterPro" id="IPR036397">
    <property type="entry name" value="RNaseH_sf"/>
</dbReference>
<dbReference type="InterPro" id="IPR043502">
    <property type="entry name" value="DNA/RNA_pol_sf"/>
</dbReference>
<reference evidence="4" key="1">
    <citation type="journal article" date="2015" name="Nature">
        <title>Complex archaea that bridge the gap between prokaryotes and eukaryotes.</title>
        <authorList>
            <person name="Spang A."/>
            <person name="Saw J.H."/>
            <person name="Jorgensen S.L."/>
            <person name="Zaremba-Niedzwiedzka K."/>
            <person name="Martijn J."/>
            <person name="Lind A.E."/>
            <person name="van Eijk R."/>
            <person name="Schleper C."/>
            <person name="Guy L."/>
            <person name="Ettema T.J."/>
        </authorList>
    </citation>
    <scope>NUCLEOTIDE SEQUENCE</scope>
</reference>
<gene>
    <name evidence="4" type="ORF">LCGC14_0472210</name>
</gene>
<dbReference type="InterPro" id="IPR001098">
    <property type="entry name" value="DNA-dir_DNA_pol_A_palm_dom"/>
</dbReference>
<dbReference type="GO" id="GO:0003887">
    <property type="term" value="F:DNA-directed DNA polymerase activity"/>
    <property type="evidence" value="ECO:0007669"/>
    <property type="project" value="InterPro"/>
</dbReference>
<dbReference type="PANTHER" id="PTHR10133">
    <property type="entry name" value="DNA POLYMERASE I"/>
    <property type="match status" value="1"/>
</dbReference>
<comment type="caution">
    <text evidence="4">The sequence shown here is derived from an EMBL/GenBank/DDBJ whole genome shotgun (WGS) entry which is preliminary data.</text>
</comment>
<proteinExistence type="predicted"/>
<dbReference type="GO" id="GO:0008408">
    <property type="term" value="F:3'-5' exonuclease activity"/>
    <property type="evidence" value="ECO:0007669"/>
    <property type="project" value="InterPro"/>
</dbReference>
<dbReference type="EMBL" id="LAZR01000502">
    <property type="protein sequence ID" value="KKN66399.1"/>
    <property type="molecule type" value="Genomic_DNA"/>
</dbReference>
<dbReference type="AlphaFoldDB" id="A0A0F9SH75"/>
<dbReference type="Pfam" id="PF00476">
    <property type="entry name" value="DNA_pol_A"/>
    <property type="match status" value="1"/>
</dbReference>
<dbReference type="SUPFAM" id="SSF56672">
    <property type="entry name" value="DNA/RNA polymerases"/>
    <property type="match status" value="1"/>
</dbReference>
<dbReference type="InterPro" id="IPR012337">
    <property type="entry name" value="RNaseH-like_sf"/>
</dbReference>
<accession>A0A0F9SH75</accession>
<evidence type="ECO:0000313" key="4">
    <source>
        <dbReference type="EMBL" id="KKN66399.1"/>
    </source>
</evidence>